<dbReference type="VEuPathDB" id="FungiDB:YALI1_E30373g"/>
<dbReference type="Proteomes" id="UP000182444">
    <property type="component" value="Chromosome 1E"/>
</dbReference>
<reference evidence="1 3" key="1">
    <citation type="journal article" date="2016" name="PLoS ONE">
        <title>Sequence Assembly of Yarrowia lipolytica Strain W29/CLIB89 Shows Transposable Element Diversity.</title>
        <authorList>
            <person name="Magnan C."/>
            <person name="Yu J."/>
            <person name="Chang I."/>
            <person name="Jahn E."/>
            <person name="Kanomata Y."/>
            <person name="Wu J."/>
            <person name="Zeller M."/>
            <person name="Oakes M."/>
            <person name="Baldi P."/>
            <person name="Sandmeyer S."/>
        </authorList>
    </citation>
    <scope>NUCLEOTIDE SEQUENCE [LARGE SCALE GENOMIC DNA]</scope>
    <source>
        <strain evidence="1">CLIB89</strain>
        <strain evidence="3">CLIB89(W29)</strain>
    </source>
</reference>
<evidence type="ECO:0000313" key="3">
    <source>
        <dbReference type="Proteomes" id="UP000182444"/>
    </source>
</evidence>
<evidence type="ECO:0000313" key="2">
    <source>
        <dbReference type="EMBL" id="RDW26989.1"/>
    </source>
</evidence>
<dbReference type="OrthoDB" id="4392610at2759"/>
<reference evidence="2 4" key="2">
    <citation type="submission" date="2018-07" db="EMBL/GenBank/DDBJ databases">
        <title>Draft Genome Assemblies for Five Robust Yarrowia lipolytica Strains Exhibiting High Lipid Production and Pentose Sugar Utilization and Sugar Alcohol Secretion from Undetoxified Lignocellulosic Biomass Hydrolysates.</title>
        <authorList>
            <consortium name="DOE Joint Genome Institute"/>
            <person name="Walker C."/>
            <person name="Ryu S."/>
            <person name="Na H."/>
            <person name="Zane M."/>
            <person name="LaButti K."/>
            <person name="Lipzen A."/>
            <person name="Haridas S."/>
            <person name="Barry K."/>
            <person name="Grigoriev I.V."/>
            <person name="Quarterman J."/>
            <person name="Slininger P."/>
            <person name="Dien B."/>
            <person name="Trinh C.T."/>
        </authorList>
    </citation>
    <scope>NUCLEOTIDE SEQUENCE [LARGE SCALE GENOMIC DNA]</scope>
    <source>
        <strain evidence="2 4">YB392</strain>
    </source>
</reference>
<organism evidence="1 3">
    <name type="scientific">Yarrowia lipolytica</name>
    <name type="common">Candida lipolytica</name>
    <dbReference type="NCBI Taxonomy" id="4952"/>
    <lineage>
        <taxon>Eukaryota</taxon>
        <taxon>Fungi</taxon>
        <taxon>Dikarya</taxon>
        <taxon>Ascomycota</taxon>
        <taxon>Saccharomycotina</taxon>
        <taxon>Dipodascomycetes</taxon>
        <taxon>Dipodascales</taxon>
        <taxon>Dipodascales incertae sedis</taxon>
        <taxon>Yarrowia</taxon>
    </lineage>
</organism>
<dbReference type="EMBL" id="CP017557">
    <property type="protein sequence ID" value="AOW05955.1"/>
    <property type="molecule type" value="Genomic_DNA"/>
</dbReference>
<accession>A0A1H6Q3Y6</accession>
<dbReference type="EMBL" id="KZ858970">
    <property type="protein sequence ID" value="RDW26989.1"/>
    <property type="molecule type" value="Genomic_DNA"/>
</dbReference>
<evidence type="ECO:0000313" key="1">
    <source>
        <dbReference type="EMBL" id="AOW05955.1"/>
    </source>
</evidence>
<dbReference type="KEGG" id="yli:2912724"/>
<proteinExistence type="predicted"/>
<sequence length="183" mass="20748">MSTRECYRRCVRAANTLGSAGYNHSRRRLSARLKQAFESGSASPEQQLRTTEFLERAARYQGTEYNVIRNMIAIDSARHGHQKRSNPTKKLAEDEEQLKNGLEYVMATYNVPGPNQYSEALKKGKLPTMPESTRALTDLIRYGSQTQYDEYDALIRGLNETMGLALPVDGQKTETARKTSDHR</sequence>
<dbReference type="GeneID" id="2912724"/>
<name>A0A1H6Q3Y6_YARLL</name>
<gene>
    <name evidence="2" type="ORF">B0I71DRAFT_129844</name>
    <name evidence="1" type="ORF">YALI1_E30373g</name>
</gene>
<dbReference type="VEuPathDB" id="FungiDB:YALI0_E25630g"/>
<evidence type="ECO:0000313" key="4">
    <source>
        <dbReference type="Proteomes" id="UP000256601"/>
    </source>
</evidence>
<dbReference type="AlphaFoldDB" id="A0A1H6Q3Y6"/>
<protein>
    <submittedName>
        <fullName evidence="1">Uncharacterized protein</fullName>
    </submittedName>
</protein>
<dbReference type="RefSeq" id="XP_504390.1">
    <property type="nucleotide sequence ID" value="XM_504390.1"/>
</dbReference>
<dbReference type="Proteomes" id="UP000256601">
    <property type="component" value="Unassembled WGS sequence"/>
</dbReference>